<dbReference type="InterPro" id="IPR041107">
    <property type="entry name" value="Rimk_N"/>
</dbReference>
<dbReference type="Pfam" id="PF08443">
    <property type="entry name" value="RimK"/>
    <property type="match status" value="1"/>
</dbReference>
<dbReference type="GO" id="GO:0005840">
    <property type="term" value="C:ribosome"/>
    <property type="evidence" value="ECO:0007669"/>
    <property type="project" value="UniProtKB-KW"/>
</dbReference>
<comment type="caution">
    <text evidence="12">The sequence shown here is derived from an EMBL/GenBank/DDBJ whole genome shotgun (WGS) entry which is preliminary data.</text>
</comment>
<evidence type="ECO:0000256" key="4">
    <source>
        <dbReference type="ARBA" id="ARBA00022723"/>
    </source>
</evidence>
<keyword evidence="7" id="KW-0460">Magnesium</keyword>
<evidence type="ECO:0000256" key="3">
    <source>
        <dbReference type="ARBA" id="ARBA00022598"/>
    </source>
</evidence>
<dbReference type="GO" id="GO:0009432">
    <property type="term" value="P:SOS response"/>
    <property type="evidence" value="ECO:0007669"/>
    <property type="project" value="TreeGrafter"/>
</dbReference>
<name>A0A7W0C8P6_9BACT</name>
<dbReference type="Gene3D" id="3.40.50.20">
    <property type="match status" value="1"/>
</dbReference>
<keyword evidence="6 10" id="KW-0067">ATP-binding</keyword>
<dbReference type="NCBIfam" id="TIGR00768">
    <property type="entry name" value="rimK_fam"/>
    <property type="match status" value="1"/>
</dbReference>
<evidence type="ECO:0000256" key="8">
    <source>
        <dbReference type="ARBA" id="ARBA00022917"/>
    </source>
</evidence>
<keyword evidence="12" id="KW-0687">Ribonucleoprotein</keyword>
<keyword evidence="9" id="KW-0464">Manganese</keyword>
<dbReference type="GO" id="GO:0006412">
    <property type="term" value="P:translation"/>
    <property type="evidence" value="ECO:0007669"/>
    <property type="project" value="UniProtKB-KW"/>
</dbReference>
<gene>
    <name evidence="12" type="ORF">HNR65_001532</name>
</gene>
<dbReference type="Pfam" id="PF18030">
    <property type="entry name" value="Rimk_N"/>
    <property type="match status" value="1"/>
</dbReference>
<dbReference type="InterPro" id="IPR013651">
    <property type="entry name" value="ATP-grasp_RimK-type"/>
</dbReference>
<dbReference type="GO" id="GO:0046872">
    <property type="term" value="F:metal ion binding"/>
    <property type="evidence" value="ECO:0007669"/>
    <property type="project" value="UniProtKB-KW"/>
</dbReference>
<reference evidence="12 13" key="1">
    <citation type="submission" date="2020-07" db="EMBL/GenBank/DDBJ databases">
        <title>Genomic Encyclopedia of Type Strains, Phase IV (KMG-IV): sequencing the most valuable type-strain genomes for metagenomic binning, comparative biology and taxonomic classification.</title>
        <authorList>
            <person name="Goeker M."/>
        </authorList>
    </citation>
    <scope>NUCLEOTIDE SEQUENCE [LARGE SCALE GENOMIC DNA]</scope>
    <source>
        <strain evidence="12 13">DSM 17721</strain>
    </source>
</reference>
<dbReference type="InterPro" id="IPR013815">
    <property type="entry name" value="ATP_grasp_subdomain_1"/>
</dbReference>
<organism evidence="12 13">
    <name type="scientific">Desulfosalsimonas propionicica</name>
    <dbReference type="NCBI Taxonomy" id="332175"/>
    <lineage>
        <taxon>Bacteria</taxon>
        <taxon>Pseudomonadati</taxon>
        <taxon>Thermodesulfobacteriota</taxon>
        <taxon>Desulfobacteria</taxon>
        <taxon>Desulfobacterales</taxon>
        <taxon>Desulfosalsimonadaceae</taxon>
        <taxon>Desulfosalsimonas</taxon>
    </lineage>
</organism>
<dbReference type="Gene3D" id="3.30.1490.20">
    <property type="entry name" value="ATP-grasp fold, A domain"/>
    <property type="match status" value="1"/>
</dbReference>
<evidence type="ECO:0000256" key="2">
    <source>
        <dbReference type="ARBA" id="ARBA00001946"/>
    </source>
</evidence>
<evidence type="ECO:0000256" key="9">
    <source>
        <dbReference type="ARBA" id="ARBA00023211"/>
    </source>
</evidence>
<dbReference type="EC" id="6.3.2.-" evidence="12"/>
<evidence type="ECO:0000256" key="1">
    <source>
        <dbReference type="ARBA" id="ARBA00001936"/>
    </source>
</evidence>
<comment type="cofactor">
    <cofactor evidence="2">
        <name>Mg(2+)</name>
        <dbReference type="ChEBI" id="CHEBI:18420"/>
    </cofactor>
</comment>
<evidence type="ECO:0000313" key="13">
    <source>
        <dbReference type="Proteomes" id="UP000525298"/>
    </source>
</evidence>
<dbReference type="Gene3D" id="3.30.470.20">
    <property type="entry name" value="ATP-grasp fold, B domain"/>
    <property type="match status" value="1"/>
</dbReference>
<evidence type="ECO:0000256" key="5">
    <source>
        <dbReference type="ARBA" id="ARBA00022741"/>
    </source>
</evidence>
<evidence type="ECO:0000259" key="11">
    <source>
        <dbReference type="PROSITE" id="PS50975"/>
    </source>
</evidence>
<sequence>MTSVQDPTQTSLESAAMDIGVITVRDSDYPPNRRLLEAAEKRGCALGLVDPYRAGPWIFRGRPGMGGALAGSLPRLILPRQGAQIGASSLTVLSQFMAMNVPLVNRVAAIRTAANKFLTLQALAACGLPVPDTVFAHSARLFYAAMEHLNSFPLVVKKLSSRQGKDVFLLENSRDADQFIIGHMETGQGLLLQEFIPPAGRTDLRVLVIGEKIAGAMALVPAEGDFRSNFHVSGRSRAFELSREIEQMALAAARAVGLDIAGVDIIVDSRGGARVIEVNYSPGFRGLEAATGDDMAGRIIDFCLTRARKTDSVF</sequence>
<keyword evidence="12" id="KW-0689">Ribosomal protein</keyword>
<evidence type="ECO:0000256" key="6">
    <source>
        <dbReference type="ARBA" id="ARBA00022840"/>
    </source>
</evidence>
<dbReference type="GO" id="GO:0005737">
    <property type="term" value="C:cytoplasm"/>
    <property type="evidence" value="ECO:0007669"/>
    <property type="project" value="TreeGrafter"/>
</dbReference>
<dbReference type="AlphaFoldDB" id="A0A7W0C8P6"/>
<dbReference type="PANTHER" id="PTHR21621">
    <property type="entry name" value="RIBOSOMAL PROTEIN S6 MODIFICATION PROTEIN"/>
    <property type="match status" value="1"/>
</dbReference>
<keyword evidence="8" id="KW-0648">Protein biosynthesis</keyword>
<accession>A0A7W0C8P6</accession>
<keyword evidence="4" id="KW-0479">Metal-binding</keyword>
<evidence type="ECO:0000256" key="7">
    <source>
        <dbReference type="ARBA" id="ARBA00022842"/>
    </source>
</evidence>
<dbReference type="EMBL" id="JACDUS010000003">
    <property type="protein sequence ID" value="MBA2881206.1"/>
    <property type="molecule type" value="Genomic_DNA"/>
</dbReference>
<dbReference type="InterPro" id="IPR011761">
    <property type="entry name" value="ATP-grasp"/>
</dbReference>
<keyword evidence="5 10" id="KW-0547">Nucleotide-binding</keyword>
<protein>
    <submittedName>
        <fullName evidence="12">Ribosomal protein S6--L-glutamate ligase</fullName>
        <ecNumber evidence="12">6.3.2.-</ecNumber>
    </submittedName>
</protein>
<keyword evidence="3 12" id="KW-0436">Ligase</keyword>
<dbReference type="PANTHER" id="PTHR21621:SF0">
    <property type="entry name" value="BETA-CITRYLGLUTAMATE SYNTHASE B-RELATED"/>
    <property type="match status" value="1"/>
</dbReference>
<feature type="domain" description="ATP-grasp" evidence="11">
    <location>
        <begin position="120"/>
        <end position="304"/>
    </location>
</feature>
<dbReference type="Proteomes" id="UP000525298">
    <property type="component" value="Unassembled WGS sequence"/>
</dbReference>
<evidence type="ECO:0000256" key="10">
    <source>
        <dbReference type="PROSITE-ProRule" id="PRU00409"/>
    </source>
</evidence>
<comment type="cofactor">
    <cofactor evidence="1">
        <name>Mn(2+)</name>
        <dbReference type="ChEBI" id="CHEBI:29035"/>
    </cofactor>
</comment>
<dbReference type="GO" id="GO:0005524">
    <property type="term" value="F:ATP binding"/>
    <property type="evidence" value="ECO:0007669"/>
    <property type="project" value="UniProtKB-UniRule"/>
</dbReference>
<proteinExistence type="predicted"/>
<dbReference type="GO" id="GO:0018169">
    <property type="term" value="F:ribosomal S6-glutamic acid ligase activity"/>
    <property type="evidence" value="ECO:0007669"/>
    <property type="project" value="TreeGrafter"/>
</dbReference>
<dbReference type="PROSITE" id="PS50975">
    <property type="entry name" value="ATP_GRASP"/>
    <property type="match status" value="1"/>
</dbReference>
<dbReference type="InterPro" id="IPR004666">
    <property type="entry name" value="Rp_bS6_RimK/Lys_biosynth_LsyX"/>
</dbReference>
<evidence type="ECO:0000313" key="12">
    <source>
        <dbReference type="EMBL" id="MBA2881206.1"/>
    </source>
</evidence>
<dbReference type="SUPFAM" id="SSF56059">
    <property type="entry name" value="Glutathione synthetase ATP-binding domain-like"/>
    <property type="match status" value="1"/>
</dbReference>
<keyword evidence="13" id="KW-1185">Reference proteome</keyword>
<dbReference type="RefSeq" id="WP_181550857.1">
    <property type="nucleotide sequence ID" value="NZ_JACDUS010000003.1"/>
</dbReference>